<evidence type="ECO:0000259" key="4">
    <source>
        <dbReference type="Pfam" id="PF01073"/>
    </source>
</evidence>
<gene>
    <name evidence="6" type="primary">LOC105264423</name>
</gene>
<dbReference type="GO" id="GO:0006694">
    <property type="term" value="P:steroid biosynthetic process"/>
    <property type="evidence" value="ECO:0007669"/>
    <property type="project" value="InterPro"/>
</dbReference>
<proteinExistence type="inferred from homology"/>
<comment type="similarity">
    <text evidence="1 3">Belongs to the 3-beta-HSD family.</text>
</comment>
<dbReference type="GeneID" id="105264423"/>
<keyword evidence="2 3" id="KW-0560">Oxidoreductase</keyword>
<feature type="domain" description="3-beta hydroxysteroid dehydrogenase/isomerase" evidence="4">
    <location>
        <begin position="10"/>
        <end position="302"/>
    </location>
</feature>
<dbReference type="OrthoDB" id="2735536at2759"/>
<dbReference type="Pfam" id="PF01073">
    <property type="entry name" value="3Beta_HSD"/>
    <property type="match status" value="1"/>
</dbReference>
<dbReference type="InterPro" id="IPR002225">
    <property type="entry name" value="3Beta_OHSteriod_DH/Estase"/>
</dbReference>
<evidence type="ECO:0000256" key="3">
    <source>
        <dbReference type="RuleBase" id="RU004475"/>
    </source>
</evidence>
<evidence type="ECO:0000256" key="1">
    <source>
        <dbReference type="ARBA" id="ARBA00009219"/>
    </source>
</evidence>
<dbReference type="GO" id="GO:0016616">
    <property type="term" value="F:oxidoreductase activity, acting on the CH-OH group of donors, NAD or NADP as acceptor"/>
    <property type="evidence" value="ECO:0007669"/>
    <property type="project" value="InterPro"/>
</dbReference>
<evidence type="ECO:0000313" key="5">
    <source>
        <dbReference type="Proteomes" id="UP000694866"/>
    </source>
</evidence>
<evidence type="ECO:0000313" key="6">
    <source>
        <dbReference type="RefSeq" id="XP_011299580.1"/>
    </source>
</evidence>
<dbReference type="AlphaFoldDB" id="A0A9R1SYR3"/>
<dbReference type="PANTHER" id="PTHR43245:SF51">
    <property type="entry name" value="SHORT CHAIN DEHYDROGENASE_REDUCTASE FAMILY 42E, MEMBER 2"/>
    <property type="match status" value="1"/>
</dbReference>
<dbReference type="KEGG" id="fas:105264423"/>
<dbReference type="SUPFAM" id="SSF51735">
    <property type="entry name" value="NAD(P)-binding Rossmann-fold domains"/>
    <property type="match status" value="1"/>
</dbReference>
<dbReference type="PANTHER" id="PTHR43245">
    <property type="entry name" value="BIFUNCTIONAL POLYMYXIN RESISTANCE PROTEIN ARNA"/>
    <property type="match status" value="1"/>
</dbReference>
<evidence type="ECO:0000256" key="2">
    <source>
        <dbReference type="ARBA" id="ARBA00023002"/>
    </source>
</evidence>
<reference evidence="6" key="1">
    <citation type="submission" date="2025-08" db="UniProtKB">
        <authorList>
            <consortium name="RefSeq"/>
        </authorList>
    </citation>
    <scope>IDENTIFICATION</scope>
    <source>
        <strain evidence="6">USDA-PBARC FA_bdor</strain>
        <tissue evidence="6">Whole organism</tissue>
    </source>
</reference>
<dbReference type="FunFam" id="3.40.50.720:FF:000495">
    <property type="entry name" value="3 hydroxysteroid dehydrogenase, putative"/>
    <property type="match status" value="1"/>
</dbReference>
<accession>A0A9R1SYR3</accession>
<dbReference type="InterPro" id="IPR050177">
    <property type="entry name" value="Lipid_A_modif_metabolic_enz"/>
</dbReference>
<dbReference type="InterPro" id="IPR036291">
    <property type="entry name" value="NAD(P)-bd_dom_sf"/>
</dbReference>
<protein>
    <submittedName>
        <fullName evidence="6">3 beta-hydroxysteroid dehydrogenase/Delta 5--&gt;4-isomerase type 1</fullName>
    </submittedName>
</protein>
<sequence length="378" mass="42460">MACKKGDVVLVTGASGFLGQHILKQLQRDATVSEIRALDKVPLDDYSIVGSCGDDYCSKINFFINNLLDVEECRSVFLNTDIVIHCAALVSYDFPPNYEELQKNNVDATENVIHLCIEQNVQRLIYCSTTEVTLTSYVKYGMIAIVIYQQESKVGVPEDERRLMMGAYAISKLRAEKIVLKANGQFLSNGTEKLKTVSIRPTILYGDGDTTFISRILKYGKSRGNILPRIGGKGGKQQMTYVGNAAWGFICAKNTLRDRPDSIAGLPVIITDDNDVNDIGRFCERITTKSDNYIKRSSWWIPLPISYTIALFIEFIMNVSNKFIGKLPISPTSLISYLGSVFLYNRSRAAIHLDYSPIYSSHESMELSRKYYQSLLTH</sequence>
<dbReference type="RefSeq" id="XP_011299580.1">
    <property type="nucleotide sequence ID" value="XM_011301278.1"/>
</dbReference>
<dbReference type="Gene3D" id="3.40.50.720">
    <property type="entry name" value="NAD(P)-binding Rossmann-like Domain"/>
    <property type="match status" value="1"/>
</dbReference>
<name>A0A9R1SYR3_9HYME</name>
<dbReference type="Proteomes" id="UP000694866">
    <property type="component" value="Unplaced"/>
</dbReference>
<organism evidence="5 6">
    <name type="scientific">Fopius arisanus</name>
    <dbReference type="NCBI Taxonomy" id="64838"/>
    <lineage>
        <taxon>Eukaryota</taxon>
        <taxon>Metazoa</taxon>
        <taxon>Ecdysozoa</taxon>
        <taxon>Arthropoda</taxon>
        <taxon>Hexapoda</taxon>
        <taxon>Insecta</taxon>
        <taxon>Pterygota</taxon>
        <taxon>Neoptera</taxon>
        <taxon>Endopterygota</taxon>
        <taxon>Hymenoptera</taxon>
        <taxon>Apocrita</taxon>
        <taxon>Ichneumonoidea</taxon>
        <taxon>Braconidae</taxon>
        <taxon>Opiinae</taxon>
        <taxon>Fopius</taxon>
    </lineage>
</organism>
<keyword evidence="5" id="KW-1185">Reference proteome</keyword>